<dbReference type="GO" id="GO:0006631">
    <property type="term" value="P:fatty acid metabolic process"/>
    <property type="evidence" value="ECO:0007669"/>
    <property type="project" value="TreeGrafter"/>
</dbReference>
<dbReference type="Pfam" id="PF00501">
    <property type="entry name" value="AMP-binding"/>
    <property type="match status" value="1"/>
</dbReference>
<comment type="catalytic activity">
    <reaction evidence="7">
        <text>a medium-chain fatty acid + ATP + CoA = a medium-chain fatty acyl-CoA + AMP + diphosphate</text>
        <dbReference type="Rhea" id="RHEA:48340"/>
        <dbReference type="ChEBI" id="CHEBI:30616"/>
        <dbReference type="ChEBI" id="CHEBI:33019"/>
        <dbReference type="ChEBI" id="CHEBI:57287"/>
        <dbReference type="ChEBI" id="CHEBI:59558"/>
        <dbReference type="ChEBI" id="CHEBI:90546"/>
        <dbReference type="ChEBI" id="CHEBI:456215"/>
        <dbReference type="EC" id="6.2.1.2"/>
    </reaction>
</comment>
<accession>A0AAV6TTV1</accession>
<evidence type="ECO:0000256" key="2">
    <source>
        <dbReference type="ARBA" id="ARBA00022598"/>
    </source>
</evidence>
<evidence type="ECO:0000256" key="7">
    <source>
        <dbReference type="ARBA" id="ARBA00048277"/>
    </source>
</evidence>
<dbReference type="SUPFAM" id="SSF56801">
    <property type="entry name" value="Acetyl-CoA synthetase-like"/>
    <property type="match status" value="1"/>
</dbReference>
<evidence type="ECO:0000256" key="5">
    <source>
        <dbReference type="ARBA" id="ARBA00039638"/>
    </source>
</evidence>
<keyword evidence="2" id="KW-0436">Ligase</keyword>
<dbReference type="PANTHER" id="PTHR43201:SF5">
    <property type="entry name" value="MEDIUM-CHAIN ACYL-COA LIGASE ACSF2, MITOCHONDRIAL"/>
    <property type="match status" value="1"/>
</dbReference>
<dbReference type="Gene3D" id="3.30.300.30">
    <property type="match status" value="1"/>
</dbReference>
<dbReference type="InterPro" id="IPR000873">
    <property type="entry name" value="AMP-dep_synth/lig_dom"/>
</dbReference>
<organism evidence="10 11">
    <name type="scientific">Oedothorax gibbosus</name>
    <dbReference type="NCBI Taxonomy" id="931172"/>
    <lineage>
        <taxon>Eukaryota</taxon>
        <taxon>Metazoa</taxon>
        <taxon>Ecdysozoa</taxon>
        <taxon>Arthropoda</taxon>
        <taxon>Chelicerata</taxon>
        <taxon>Arachnida</taxon>
        <taxon>Araneae</taxon>
        <taxon>Araneomorphae</taxon>
        <taxon>Entelegynae</taxon>
        <taxon>Araneoidea</taxon>
        <taxon>Linyphiidae</taxon>
        <taxon>Erigoninae</taxon>
        <taxon>Oedothorax</taxon>
    </lineage>
</organism>
<evidence type="ECO:0000256" key="1">
    <source>
        <dbReference type="ARBA" id="ARBA00006432"/>
    </source>
</evidence>
<dbReference type="EC" id="6.2.1.2" evidence="4"/>
<dbReference type="FunFam" id="3.40.50.12780:FF:000003">
    <property type="entry name" value="Long-chain-fatty-acid--CoA ligase FadD"/>
    <property type="match status" value="1"/>
</dbReference>
<evidence type="ECO:0000256" key="4">
    <source>
        <dbReference type="ARBA" id="ARBA00039009"/>
    </source>
</evidence>
<gene>
    <name evidence="10" type="ORF">JTE90_007782</name>
</gene>
<dbReference type="PANTHER" id="PTHR43201">
    <property type="entry name" value="ACYL-COA SYNTHETASE"/>
    <property type="match status" value="1"/>
</dbReference>
<comment type="function">
    <text evidence="3">Acyl-CoA synthases catalyze the initial reaction in fatty acid metabolism, by forming a thioester with CoA. Has some preference toward medium-chain substrates. Plays a role in adipocyte differentiation.</text>
</comment>
<name>A0AAV6TTV1_9ARAC</name>
<dbReference type="FunFam" id="3.30.300.30:FF:000008">
    <property type="entry name" value="2,3-dihydroxybenzoate-AMP ligase"/>
    <property type="match status" value="1"/>
</dbReference>
<feature type="domain" description="AMP-binding enzyme C-terminal" evidence="9">
    <location>
        <begin position="494"/>
        <end position="569"/>
    </location>
</feature>
<evidence type="ECO:0000256" key="6">
    <source>
        <dbReference type="ARBA" id="ARBA00047319"/>
    </source>
</evidence>
<evidence type="ECO:0000313" key="11">
    <source>
        <dbReference type="Proteomes" id="UP000827092"/>
    </source>
</evidence>
<comment type="caution">
    <text evidence="10">The sequence shown here is derived from an EMBL/GenBank/DDBJ whole genome shotgun (WGS) entry which is preliminary data.</text>
</comment>
<protein>
    <recommendedName>
        <fullName evidence="5">Medium-chain acyl-CoA ligase ACSF2, mitochondrial</fullName>
        <ecNumber evidence="4">6.2.1.2</ecNumber>
    </recommendedName>
</protein>
<dbReference type="AlphaFoldDB" id="A0AAV6TTV1"/>
<evidence type="ECO:0000259" key="8">
    <source>
        <dbReference type="Pfam" id="PF00501"/>
    </source>
</evidence>
<dbReference type="PROSITE" id="PS00455">
    <property type="entry name" value="AMP_BINDING"/>
    <property type="match status" value="1"/>
</dbReference>
<evidence type="ECO:0000259" key="9">
    <source>
        <dbReference type="Pfam" id="PF13193"/>
    </source>
</evidence>
<evidence type="ECO:0000313" key="10">
    <source>
        <dbReference type="EMBL" id="KAG8174856.1"/>
    </source>
</evidence>
<dbReference type="InterPro" id="IPR025110">
    <property type="entry name" value="AMP-bd_C"/>
</dbReference>
<dbReference type="Pfam" id="PF13193">
    <property type="entry name" value="AMP-binding_C"/>
    <property type="match status" value="1"/>
</dbReference>
<keyword evidence="11" id="KW-1185">Reference proteome</keyword>
<comment type="catalytic activity">
    <reaction evidence="6">
        <text>octanoate + ATP + CoA = octanoyl-CoA + AMP + diphosphate</text>
        <dbReference type="Rhea" id="RHEA:33631"/>
        <dbReference type="ChEBI" id="CHEBI:25646"/>
        <dbReference type="ChEBI" id="CHEBI:30616"/>
        <dbReference type="ChEBI" id="CHEBI:33019"/>
        <dbReference type="ChEBI" id="CHEBI:57287"/>
        <dbReference type="ChEBI" id="CHEBI:57386"/>
        <dbReference type="ChEBI" id="CHEBI:456215"/>
    </reaction>
</comment>
<sequence length="585" mass="65288">MNSFIKGSISTLTKYHASHFRCMSISQQKIKNSYFSMPGNTLLLSSTLGQVLDQSADKCGDGVAIISDFQGIKKSYLQLRHETERLASAFISLGLNKGDRIAICSPNSYEWSLTQYAAARAGLILVNINPASQPKELEYCLKKVDCKSLVIWDTLKSQNYYQILSEIIPNLPNTNPGNIQLKSLPFLESIIMISDEKRNGVFNFKDVLEFGTKESDEKLSTIEKTLQFDDPLNIQYTSGTTGLPKGALLSHHNLVNNAQMLGARLGFHVSKPIACCHLPLFHAFGCVLGSISVLMYQGTIVFPSPGFDSVSSLKAIEKYKCTDVFGTPTMYVDMIHHCKQNKFDTTSLKQAIVGGAASTESLINDIFEEMKVPSVLVGYGATELSPAVATNSVGEPKENVTKGILRPFEYAEFKIVDDKGHLVPVGSQGELCVRGHYTFMGYWNEEEKTAEVLNKTHWYHTGDVCVMNEDGYIRIVGRKKDMIIRGGENVYPQEIENFINTHPAVQDAYVCGVPDKRMGEEACAWIHLNEDIQLTADEVRNFCKGKISHYKIPRYIIFVDEFPKTPTGKVKKYEMTNISIEKLKL</sequence>
<reference evidence="10 11" key="1">
    <citation type="journal article" date="2022" name="Nat. Ecol. Evol.">
        <title>A masculinizing supergene underlies an exaggerated male reproductive morph in a spider.</title>
        <authorList>
            <person name="Hendrickx F."/>
            <person name="De Corte Z."/>
            <person name="Sonet G."/>
            <person name="Van Belleghem S.M."/>
            <person name="Kostlbacher S."/>
            <person name="Vangestel C."/>
        </authorList>
    </citation>
    <scope>NUCLEOTIDE SEQUENCE [LARGE SCALE GENOMIC DNA]</scope>
    <source>
        <strain evidence="10">W744_W776</strain>
    </source>
</reference>
<dbReference type="EMBL" id="JAFNEN010001123">
    <property type="protein sequence ID" value="KAG8174856.1"/>
    <property type="molecule type" value="Genomic_DNA"/>
</dbReference>
<dbReference type="InterPro" id="IPR020845">
    <property type="entry name" value="AMP-binding_CS"/>
</dbReference>
<dbReference type="GO" id="GO:0031956">
    <property type="term" value="F:medium-chain fatty acid-CoA ligase activity"/>
    <property type="evidence" value="ECO:0007669"/>
    <property type="project" value="UniProtKB-EC"/>
</dbReference>
<feature type="domain" description="AMP-dependent synthetase/ligase" evidence="8">
    <location>
        <begin position="53"/>
        <end position="443"/>
    </location>
</feature>
<evidence type="ECO:0000256" key="3">
    <source>
        <dbReference type="ARBA" id="ARBA00037247"/>
    </source>
</evidence>
<comment type="similarity">
    <text evidence="1">Belongs to the ATP-dependent AMP-binding enzyme family.</text>
</comment>
<proteinExistence type="inferred from homology"/>
<dbReference type="InterPro" id="IPR045851">
    <property type="entry name" value="AMP-bd_C_sf"/>
</dbReference>
<dbReference type="Gene3D" id="2.30.38.10">
    <property type="entry name" value="Luciferase, Domain 3"/>
    <property type="match status" value="1"/>
</dbReference>
<dbReference type="Gene3D" id="3.40.50.980">
    <property type="match status" value="2"/>
</dbReference>
<dbReference type="Proteomes" id="UP000827092">
    <property type="component" value="Unassembled WGS sequence"/>
</dbReference>